<protein>
    <recommendedName>
        <fullName evidence="3">MalT-like TPR region domain-containing protein</fullName>
    </recommendedName>
</protein>
<dbReference type="PANTHER" id="PTHR47689">
    <property type="entry name" value="TETRATRICOPEPTIDE REPEAT (TPR)-LIKE SUPERFAMILY PROTEIN"/>
    <property type="match status" value="1"/>
</dbReference>
<dbReference type="Pfam" id="PF13424">
    <property type="entry name" value="TPR_12"/>
    <property type="match status" value="1"/>
</dbReference>
<dbReference type="SMART" id="SM00028">
    <property type="entry name" value="TPR"/>
    <property type="match status" value="3"/>
</dbReference>
<dbReference type="SUPFAM" id="SSF48452">
    <property type="entry name" value="TPR-like"/>
    <property type="match status" value="2"/>
</dbReference>
<organism evidence="1 2">
    <name type="scientific">Acer yangbiense</name>
    <dbReference type="NCBI Taxonomy" id="1000413"/>
    <lineage>
        <taxon>Eukaryota</taxon>
        <taxon>Viridiplantae</taxon>
        <taxon>Streptophyta</taxon>
        <taxon>Embryophyta</taxon>
        <taxon>Tracheophyta</taxon>
        <taxon>Spermatophyta</taxon>
        <taxon>Magnoliopsida</taxon>
        <taxon>eudicotyledons</taxon>
        <taxon>Gunneridae</taxon>
        <taxon>Pentapetalae</taxon>
        <taxon>rosids</taxon>
        <taxon>malvids</taxon>
        <taxon>Sapindales</taxon>
        <taxon>Sapindaceae</taxon>
        <taxon>Hippocastanoideae</taxon>
        <taxon>Acereae</taxon>
        <taxon>Acer</taxon>
    </lineage>
</organism>
<name>A0A5C7IL62_9ROSI</name>
<keyword evidence="2" id="KW-1185">Reference proteome</keyword>
<dbReference type="EMBL" id="VAHF01000002">
    <property type="protein sequence ID" value="TXG69890.1"/>
    <property type="molecule type" value="Genomic_DNA"/>
</dbReference>
<dbReference type="Pfam" id="PF13374">
    <property type="entry name" value="TPR_10"/>
    <property type="match status" value="1"/>
</dbReference>
<sequence length="666" mass="75160">MMTSIYLRQVAGNLRRRITGVPSRIVSSYAPLLPLSSKTNFFYAHGCGGYTWRKKDSHQWIFMFGPAAILFGINPNLVLAEDGSIQSSSETDTDGANIVGLQKSEDGSVISNIHTSKWRVFTDNGRDFFMKGKLEQAEKFFLSALQEAKEGFGERDPHVASACNNLAYASPRKTKMPRVGDELVWKSDLILVVGMEKGKAELYRVQKAFDKAEPLYLEAINILEDSFGPEDIRNSLFQLPWTYISQASRMLLPHVKLQIGIGRRVSVGVAFHNFGKFYLVQRRLKDAHIYYEIKGRVLGHNNLDYADTMYHLGTVLYLLGNVQDSEALFHDSIRILEEGGQGESMTCIRRLRYLSQIYLKANQLEEAENLQRKILHVMELLKGWNSLDTVIAAEGLALTLQSIGRLREAQELLERCLDARTILLPEDHIQNSFGDAENKNVTVADYLVFYSELQGSSMVKNQYVKEIGANMLCIAKVAMVTFSQPRKTHISEAITEMDRAKELLDNSTRIARQVLNKLTKQKGNKKNYGASGETTRDRHAALVILLQSLDTLGLLEITRQELIESREENLPNPQAESALFECISAYKEFGTEKSISDSPEVKAEYVSCSKHLLSLIDNDNSTGRTQPSKEITLQELKEEIKRIDDEVEDRNAKAEAVFSSKKQVHK</sequence>
<dbReference type="Gene3D" id="1.25.40.10">
    <property type="entry name" value="Tetratricopeptide repeat domain"/>
    <property type="match status" value="2"/>
</dbReference>
<dbReference type="OrthoDB" id="1658288at2759"/>
<accession>A0A5C7IL62</accession>
<dbReference type="Proteomes" id="UP000323000">
    <property type="component" value="Chromosome 2"/>
</dbReference>
<proteinExistence type="predicted"/>
<dbReference type="InterPro" id="IPR019734">
    <property type="entry name" value="TPR_rpt"/>
</dbReference>
<dbReference type="InterPro" id="IPR011990">
    <property type="entry name" value="TPR-like_helical_dom_sf"/>
</dbReference>
<evidence type="ECO:0008006" key="3">
    <source>
        <dbReference type="Google" id="ProtNLM"/>
    </source>
</evidence>
<comment type="caution">
    <text evidence="1">The sequence shown here is derived from an EMBL/GenBank/DDBJ whole genome shotgun (WGS) entry which is preliminary data.</text>
</comment>
<gene>
    <name evidence="1" type="ORF">EZV62_004825</name>
</gene>
<dbReference type="AlphaFoldDB" id="A0A5C7IL62"/>
<evidence type="ECO:0000313" key="1">
    <source>
        <dbReference type="EMBL" id="TXG69890.1"/>
    </source>
</evidence>
<evidence type="ECO:0000313" key="2">
    <source>
        <dbReference type="Proteomes" id="UP000323000"/>
    </source>
</evidence>
<reference evidence="2" key="1">
    <citation type="journal article" date="2019" name="Gigascience">
        <title>De novo genome assembly of the endangered Acer yangbiense, a plant species with extremely small populations endemic to Yunnan Province, China.</title>
        <authorList>
            <person name="Yang J."/>
            <person name="Wariss H.M."/>
            <person name="Tao L."/>
            <person name="Zhang R."/>
            <person name="Yun Q."/>
            <person name="Hollingsworth P."/>
            <person name="Dao Z."/>
            <person name="Luo G."/>
            <person name="Guo H."/>
            <person name="Ma Y."/>
            <person name="Sun W."/>
        </authorList>
    </citation>
    <scope>NUCLEOTIDE SEQUENCE [LARGE SCALE GENOMIC DNA]</scope>
    <source>
        <strain evidence="2">cv. Malutang</strain>
    </source>
</reference>
<dbReference type="PANTHER" id="PTHR47689:SF2">
    <property type="entry name" value="TETRATRICOPEPTIDE REPEAT (TPR)-LIKE SUPERFAMILY PROTEIN"/>
    <property type="match status" value="1"/>
</dbReference>